<accession>A0AAC9RQG3</accession>
<dbReference type="SUPFAM" id="SSF54913">
    <property type="entry name" value="GlnB-like"/>
    <property type="match status" value="1"/>
</dbReference>
<dbReference type="RefSeq" id="WP_070963960.1">
    <property type="nucleotide sequence ID" value="NZ_CP017603.1"/>
</dbReference>
<evidence type="ECO:0000313" key="1">
    <source>
        <dbReference type="EMBL" id="AOY74913.1"/>
    </source>
</evidence>
<reference evidence="1 3" key="1">
    <citation type="submission" date="2016-10" db="EMBL/GenBank/DDBJ databases">
        <title>Complete Genome Sequence of Acetogen Clostridium formicoaceticum ATCC 27076.</title>
        <authorList>
            <person name="Bao T."/>
            <person name="Cheng C."/>
            <person name="Zhao J."/>
            <person name="Yang S.-T."/>
            <person name="Wang J."/>
            <person name="Wang M."/>
        </authorList>
    </citation>
    <scope>NUCLEOTIDE SEQUENCE [LARGE SCALE GENOMIC DNA]</scope>
    <source>
        <strain evidence="1 3">ATCC 27076</strain>
    </source>
</reference>
<dbReference type="EMBL" id="CP020559">
    <property type="protein sequence ID" value="ARE89320.1"/>
    <property type="molecule type" value="Genomic_DNA"/>
</dbReference>
<dbReference type="Proteomes" id="UP000192478">
    <property type="component" value="Chromosome"/>
</dbReference>
<evidence type="ECO:0000313" key="4">
    <source>
        <dbReference type="Proteomes" id="UP000192478"/>
    </source>
</evidence>
<dbReference type="InterPro" id="IPR011322">
    <property type="entry name" value="N-reg_PII-like_a/b"/>
</dbReference>
<dbReference type="AlphaFoldDB" id="A0AAC9RQG3"/>
<evidence type="ECO:0000313" key="2">
    <source>
        <dbReference type="EMBL" id="ARE89320.1"/>
    </source>
</evidence>
<dbReference type="Proteomes" id="UP000177894">
    <property type="component" value="Chromosome"/>
</dbReference>
<dbReference type="KEGG" id="cfm:BJL90_02430"/>
<reference evidence="2 4" key="2">
    <citation type="submission" date="2017-03" db="EMBL/GenBank/DDBJ databases">
        <title>Complete sequence of Clostridium formicaceticum DSM 92.</title>
        <authorList>
            <person name="Poehlein A."/>
            <person name="Karl M."/>
            <person name="Bengelsdorf F.R."/>
            <person name="Duerre P."/>
            <person name="Daniel R."/>
        </authorList>
    </citation>
    <scope>NUCLEOTIDE SEQUENCE [LARGE SCALE GENOMIC DNA]</scope>
    <source>
        <strain evidence="2 4">DSM 92</strain>
    </source>
</reference>
<sequence>MELVVIVLNKTEYLTEILDGFMEEGLKGATVIDSAGMGHIIADHIPFFAQFADLEEDNRNHSKTIFTVVHCQQDRDKAVKVVEKTLGDIQKADTAFIFCVPVSFVKGITSGGCGDKS</sequence>
<proteinExistence type="predicted"/>
<organism evidence="2 4">
    <name type="scientific">Clostridium formicaceticum</name>
    <dbReference type="NCBI Taxonomy" id="1497"/>
    <lineage>
        <taxon>Bacteria</taxon>
        <taxon>Bacillati</taxon>
        <taxon>Bacillota</taxon>
        <taxon>Clostridia</taxon>
        <taxon>Eubacteriales</taxon>
        <taxon>Clostridiaceae</taxon>
        <taxon>Clostridium</taxon>
    </lineage>
</organism>
<keyword evidence="3" id="KW-1185">Reference proteome</keyword>
<protein>
    <submittedName>
        <fullName evidence="2">Uncharacterized protein</fullName>
    </submittedName>
</protein>
<dbReference type="EMBL" id="CP017603">
    <property type="protein sequence ID" value="AOY74913.1"/>
    <property type="molecule type" value="Genomic_DNA"/>
</dbReference>
<evidence type="ECO:0000313" key="3">
    <source>
        <dbReference type="Proteomes" id="UP000177894"/>
    </source>
</evidence>
<gene>
    <name evidence="1" type="ORF">BJL90_02430</name>
    <name evidence="2" type="ORF">CLFO_37270</name>
</gene>
<name>A0AAC9RQG3_9CLOT</name>